<evidence type="ECO:0000256" key="1">
    <source>
        <dbReference type="ARBA" id="ARBA00022801"/>
    </source>
</evidence>
<proteinExistence type="predicted"/>
<dbReference type="Gene3D" id="3.40.50.850">
    <property type="entry name" value="Isochorismatase-like"/>
    <property type="match status" value="1"/>
</dbReference>
<organism evidence="3 4">
    <name type="scientific">Candidatus Gottesmanbacteria bacterium GW2011_GWA1_34_13</name>
    <dbReference type="NCBI Taxonomy" id="1618434"/>
    <lineage>
        <taxon>Bacteria</taxon>
        <taxon>Candidatus Gottesmaniibacteriota</taxon>
    </lineage>
</organism>
<dbReference type="InterPro" id="IPR050272">
    <property type="entry name" value="Isochorismatase-like_hydrls"/>
</dbReference>
<protein>
    <submittedName>
        <fullName evidence="3">Isochorismatase hydrolase family protein</fullName>
    </submittedName>
</protein>
<reference evidence="3 4" key="1">
    <citation type="journal article" date="2015" name="Nature">
        <title>rRNA introns, odd ribosomes, and small enigmatic genomes across a large radiation of phyla.</title>
        <authorList>
            <person name="Brown C.T."/>
            <person name="Hug L.A."/>
            <person name="Thomas B.C."/>
            <person name="Sharon I."/>
            <person name="Castelle C.J."/>
            <person name="Singh A."/>
            <person name="Wilkins M.J."/>
            <person name="Williams K.H."/>
            <person name="Banfield J.F."/>
        </authorList>
    </citation>
    <scope>NUCLEOTIDE SEQUENCE [LARGE SCALE GENOMIC DNA]</scope>
</reference>
<dbReference type="EMBL" id="LBPN01000002">
    <property type="protein sequence ID" value="KKP59848.1"/>
    <property type="molecule type" value="Genomic_DNA"/>
</dbReference>
<sequence length="163" mass="18944">MSKNALLVIDVQTYYINEHTKDIPGKIEDFIKQNNFDFVLFTIFVNHKNSNMYKVFKWNKMMSSSDTDICENLIQFVHKDNVFQKDTYSVFKSEQFKDFLKINNVGELTLCGLDADACILASAYEGFDLGYKIHVLNELTGCHVGEDFRKYGLEIINKNIQKK</sequence>
<dbReference type="Proteomes" id="UP000034176">
    <property type="component" value="Unassembled WGS sequence"/>
</dbReference>
<comment type="caution">
    <text evidence="3">The sequence shown here is derived from an EMBL/GenBank/DDBJ whole genome shotgun (WGS) entry which is preliminary data.</text>
</comment>
<dbReference type="STRING" id="1618434.UR52_C0002G0076"/>
<keyword evidence="1 3" id="KW-0378">Hydrolase</keyword>
<dbReference type="InterPro" id="IPR036380">
    <property type="entry name" value="Isochorismatase-like_sf"/>
</dbReference>
<dbReference type="AlphaFoldDB" id="A0A0G0AS34"/>
<dbReference type="Pfam" id="PF00857">
    <property type="entry name" value="Isochorismatase"/>
    <property type="match status" value="1"/>
</dbReference>
<dbReference type="SUPFAM" id="SSF52499">
    <property type="entry name" value="Isochorismatase-like hydrolases"/>
    <property type="match status" value="1"/>
</dbReference>
<evidence type="ECO:0000313" key="4">
    <source>
        <dbReference type="Proteomes" id="UP000034176"/>
    </source>
</evidence>
<dbReference type="PANTHER" id="PTHR43540">
    <property type="entry name" value="PEROXYUREIDOACRYLATE/UREIDOACRYLATE AMIDOHYDROLASE-RELATED"/>
    <property type="match status" value="1"/>
</dbReference>
<evidence type="ECO:0000259" key="2">
    <source>
        <dbReference type="Pfam" id="PF00857"/>
    </source>
</evidence>
<accession>A0A0G0AS34</accession>
<feature type="domain" description="Isochorismatase-like" evidence="2">
    <location>
        <begin position="5"/>
        <end position="154"/>
    </location>
</feature>
<name>A0A0G0AS34_9BACT</name>
<dbReference type="InterPro" id="IPR000868">
    <property type="entry name" value="Isochorismatase-like_dom"/>
</dbReference>
<dbReference type="GO" id="GO:0016787">
    <property type="term" value="F:hydrolase activity"/>
    <property type="evidence" value="ECO:0007669"/>
    <property type="project" value="UniProtKB-KW"/>
</dbReference>
<evidence type="ECO:0000313" key="3">
    <source>
        <dbReference type="EMBL" id="KKP59848.1"/>
    </source>
</evidence>
<dbReference type="PANTHER" id="PTHR43540:SF6">
    <property type="entry name" value="ISOCHORISMATASE-LIKE DOMAIN-CONTAINING PROTEIN"/>
    <property type="match status" value="1"/>
</dbReference>
<gene>
    <name evidence="3" type="ORF">UR52_C0002G0076</name>
</gene>